<protein>
    <submittedName>
        <fullName evidence="2">Uncharacterized protein</fullName>
    </submittedName>
</protein>
<evidence type="ECO:0000313" key="2">
    <source>
        <dbReference type="EMBL" id="KPV75751.1"/>
    </source>
</evidence>
<reference evidence="2 3" key="1">
    <citation type="journal article" date="2015" name="Front. Microbiol.">
        <title>Genome sequence of the plant growth promoting endophytic yeast Rhodotorula graminis WP1.</title>
        <authorList>
            <person name="Firrincieli A."/>
            <person name="Otillar R."/>
            <person name="Salamov A."/>
            <person name="Schmutz J."/>
            <person name="Khan Z."/>
            <person name="Redman R.S."/>
            <person name="Fleck N.D."/>
            <person name="Lindquist E."/>
            <person name="Grigoriev I.V."/>
            <person name="Doty S.L."/>
        </authorList>
    </citation>
    <scope>NUCLEOTIDE SEQUENCE [LARGE SCALE GENOMIC DNA]</scope>
    <source>
        <strain evidence="2 3">WP1</strain>
    </source>
</reference>
<sequence length="544" mass="60329">MPPRRRPSAPNTPLLGSDADDLLAFTSSATDLGSSVASSYRHGFSTPATASPIPASRTTLLGTASSTSRREGGAGRGRSGFIYRSKSASGQGLIKVRDRLQLLYNGRREARTRFAWLATAVVLLTWFLLKRIRHFGREAAIPCDALHQPGRLLVNLTSPLHTHWRPLADQRCPPLPKYLPALWQVTHGPDRDLPHYRASTFSNEYQRIAAERLPLTTRVADAALVRANPDPIPFLRRRRAHPPTVLVIGDSVDRNGLVQFCQLFRRNVTISHYHDISRQPPGPYPLDLTKEHGPKFDGWDQRGLMHRCELPFADGSGVALRVINGFHYGMDALDEFNTPDHNDWHAPGKVETRIDDLFLPAIEQLGGVDKIDVVQIHSGMWDLALFGMQDDKTRWLLTTPLTPEQLAWWQERMRHAIDHVRQRFPKARIVLRKLHRTDDAVAGTQYITNCAFTNCGTCRRRSLGPRACPSSTLATSSRATSSSRKRCTRSSCPAASCTRTTLCTSCDSRSRVARAGGGAGCGIPEERLGRDGGRVLALHVCASS</sequence>
<dbReference type="Proteomes" id="UP000053890">
    <property type="component" value="Unassembled WGS sequence"/>
</dbReference>
<gene>
    <name evidence="2" type="ORF">RHOBADRAFT_52781</name>
</gene>
<dbReference type="EMBL" id="KQ474077">
    <property type="protein sequence ID" value="KPV75751.1"/>
    <property type="molecule type" value="Genomic_DNA"/>
</dbReference>
<dbReference type="OMA" id="PLHTHWR"/>
<dbReference type="RefSeq" id="XP_018271800.1">
    <property type="nucleotide sequence ID" value="XM_018416502.1"/>
</dbReference>
<keyword evidence="1" id="KW-0472">Membrane</keyword>
<dbReference type="AlphaFoldDB" id="A0A194S8L8"/>
<organism evidence="2 3">
    <name type="scientific">Rhodotorula graminis (strain WP1)</name>
    <dbReference type="NCBI Taxonomy" id="578459"/>
    <lineage>
        <taxon>Eukaryota</taxon>
        <taxon>Fungi</taxon>
        <taxon>Dikarya</taxon>
        <taxon>Basidiomycota</taxon>
        <taxon>Pucciniomycotina</taxon>
        <taxon>Microbotryomycetes</taxon>
        <taxon>Sporidiobolales</taxon>
        <taxon>Sporidiobolaceae</taxon>
        <taxon>Rhodotorula</taxon>
    </lineage>
</organism>
<evidence type="ECO:0000256" key="1">
    <source>
        <dbReference type="SAM" id="Phobius"/>
    </source>
</evidence>
<feature type="transmembrane region" description="Helical" evidence="1">
    <location>
        <begin position="113"/>
        <end position="129"/>
    </location>
</feature>
<evidence type="ECO:0000313" key="3">
    <source>
        <dbReference type="Proteomes" id="UP000053890"/>
    </source>
</evidence>
<keyword evidence="1" id="KW-0812">Transmembrane</keyword>
<accession>A0A194S8L8</accession>
<dbReference type="OrthoDB" id="2534364at2759"/>
<keyword evidence="3" id="KW-1185">Reference proteome</keyword>
<keyword evidence="1" id="KW-1133">Transmembrane helix</keyword>
<dbReference type="GeneID" id="28976950"/>
<name>A0A194S8L8_RHOGW</name>
<proteinExistence type="predicted"/>